<dbReference type="OrthoDB" id="74545at2759"/>
<feature type="region of interest" description="Disordered" evidence="1">
    <location>
        <begin position="20"/>
        <end position="59"/>
    </location>
</feature>
<protein>
    <recommendedName>
        <fullName evidence="4">SWIM-type domain-containing protein</fullName>
    </recommendedName>
</protein>
<name>A0A9N9KY47_9HELO</name>
<evidence type="ECO:0008006" key="4">
    <source>
        <dbReference type="Google" id="ProtNLM"/>
    </source>
</evidence>
<dbReference type="AlphaFoldDB" id="A0A9N9KY47"/>
<comment type="caution">
    <text evidence="2">The sequence shown here is derived from an EMBL/GenBank/DDBJ whole genome shotgun (WGS) entry which is preliminary data.</text>
</comment>
<evidence type="ECO:0000256" key="1">
    <source>
        <dbReference type="SAM" id="MobiDB-lite"/>
    </source>
</evidence>
<gene>
    <name evidence="2" type="ORF">HYFRA_00008606</name>
</gene>
<proteinExistence type="predicted"/>
<feature type="region of interest" description="Disordered" evidence="1">
    <location>
        <begin position="215"/>
        <end position="235"/>
    </location>
</feature>
<feature type="compositionally biased region" description="Basic and acidic residues" evidence="1">
    <location>
        <begin position="215"/>
        <end position="228"/>
    </location>
</feature>
<dbReference type="EMBL" id="CAJVRL010000058">
    <property type="protein sequence ID" value="CAG8954918.1"/>
    <property type="molecule type" value="Genomic_DNA"/>
</dbReference>
<organism evidence="2 3">
    <name type="scientific">Hymenoscyphus fraxineus</name>
    <dbReference type="NCBI Taxonomy" id="746836"/>
    <lineage>
        <taxon>Eukaryota</taxon>
        <taxon>Fungi</taxon>
        <taxon>Dikarya</taxon>
        <taxon>Ascomycota</taxon>
        <taxon>Pezizomycotina</taxon>
        <taxon>Leotiomycetes</taxon>
        <taxon>Helotiales</taxon>
        <taxon>Helotiaceae</taxon>
        <taxon>Hymenoscyphus</taxon>
    </lineage>
</organism>
<feature type="compositionally biased region" description="Pro residues" evidence="1">
    <location>
        <begin position="24"/>
        <end position="36"/>
    </location>
</feature>
<evidence type="ECO:0000313" key="3">
    <source>
        <dbReference type="Proteomes" id="UP000696280"/>
    </source>
</evidence>
<accession>A0A9N9KY47</accession>
<evidence type="ECO:0000313" key="2">
    <source>
        <dbReference type="EMBL" id="CAG8954918.1"/>
    </source>
</evidence>
<dbReference type="Proteomes" id="UP000696280">
    <property type="component" value="Unassembled WGS sequence"/>
</dbReference>
<sequence>MDPTLRPLPTPRHLLTSLINTLTTPPPPAPAPPSTQPPTINTPYPHASKETTTNQNPLRNLPASHRALLTTLHVLFPPGMVLQSLDLLDRGLVTRIICVPSPSQAHPTSPREGETAKDLEREEQVWPPQANIHLPPETLNNAIPEEKERGKNNVIYRVSSSQPQKSRFSHSYSGAGTGTGQVYTVRLKAWNCSCAAFAFSAFPAAYSSRPWELEREYGDEETGGKRGDEGEEEEWEFGDGCLDGLQGEGVPVCKHLLACLLGERWGSVVGGLVKEREVGREEMAGLGAE</sequence>
<keyword evidence="3" id="KW-1185">Reference proteome</keyword>
<reference evidence="2" key="1">
    <citation type="submission" date="2021-07" db="EMBL/GenBank/DDBJ databases">
        <authorList>
            <person name="Durling M."/>
        </authorList>
    </citation>
    <scope>NUCLEOTIDE SEQUENCE</scope>
</reference>